<gene>
    <name evidence="2" type="ORF">GP486_004420</name>
</gene>
<feature type="transmembrane region" description="Helical" evidence="1">
    <location>
        <begin position="58"/>
        <end position="78"/>
    </location>
</feature>
<proteinExistence type="predicted"/>
<keyword evidence="1" id="KW-0472">Membrane</keyword>
<feature type="transmembrane region" description="Helical" evidence="1">
    <location>
        <begin position="130"/>
        <end position="156"/>
    </location>
</feature>
<organism evidence="2 3">
    <name type="scientific">Trichoglossum hirsutum</name>
    <dbReference type="NCBI Taxonomy" id="265104"/>
    <lineage>
        <taxon>Eukaryota</taxon>
        <taxon>Fungi</taxon>
        <taxon>Dikarya</taxon>
        <taxon>Ascomycota</taxon>
        <taxon>Pezizomycotina</taxon>
        <taxon>Geoglossomycetes</taxon>
        <taxon>Geoglossales</taxon>
        <taxon>Geoglossaceae</taxon>
        <taxon>Trichoglossum</taxon>
    </lineage>
</organism>
<name>A0A9P8LBF0_9PEZI</name>
<dbReference type="EMBL" id="JAGHQM010000693">
    <property type="protein sequence ID" value="KAH0558958.1"/>
    <property type="molecule type" value="Genomic_DNA"/>
</dbReference>
<protein>
    <submittedName>
        <fullName evidence="2">Uncharacterized protein</fullName>
    </submittedName>
</protein>
<sequence>MLSPLVHVVDSIAFYCLTATKNHIRGTRNSQNLARETWVVALSSLVVLYDEYRLTVNGLLFCGFGVISAGIFRACFTISSDSAVPHEASRVDSAPERGFITAALMVGLITTSVCSVLLEGSGPLTTQYGLAMVILIAINVASTVGVIVLGTSFLAFSPVFSRDSSVYYGIPLPSHEVLPPVVASLIVFTVATHSGTIYVSFPQIVAYLLASISLLGFARLQQTYEHLIDLGLRCCAISPRSGETIGASYGSKRKGVLAACFSLVFLMPFTWFLYRGATSGLESIDHSSIPHLDLKFEPNRRFDIVISMFDEDPWDVKKILSAIKATSHISTLSPRIIVYSKHPDPDEALIRSTTGASVVEKLENRGREGGTFLHHILHWWDDLAEQTMFIQAHVHNTREFIPRLNNYLRPNTGMLSLGFPGILCDCNRCSDQWGWSDDWNLVSTTYQQVYNHTCNHALLAYKGQFVASARRIRGTPQHLYKKLYDGVTSAEEGWAHDEAIVKGRPDLPSAPFFGYTVERLWSILMQCSEPGIAVKCPTLLSKWRTGGSIEDCQCLDAV</sequence>
<feature type="transmembrane region" description="Helical" evidence="1">
    <location>
        <begin position="204"/>
        <end position="220"/>
    </location>
</feature>
<evidence type="ECO:0000313" key="2">
    <source>
        <dbReference type="EMBL" id="KAH0558958.1"/>
    </source>
</evidence>
<evidence type="ECO:0000313" key="3">
    <source>
        <dbReference type="Proteomes" id="UP000750711"/>
    </source>
</evidence>
<dbReference type="Proteomes" id="UP000750711">
    <property type="component" value="Unassembled WGS sequence"/>
</dbReference>
<feature type="transmembrane region" description="Helical" evidence="1">
    <location>
        <begin position="99"/>
        <end position="118"/>
    </location>
</feature>
<feature type="transmembrane region" description="Helical" evidence="1">
    <location>
        <begin position="255"/>
        <end position="274"/>
    </location>
</feature>
<dbReference type="PANTHER" id="PTHR37490">
    <property type="entry name" value="EXPRESSED PROTEIN"/>
    <property type="match status" value="1"/>
</dbReference>
<reference evidence="2" key="1">
    <citation type="submission" date="2021-03" db="EMBL/GenBank/DDBJ databases">
        <title>Comparative genomics and phylogenomic investigation of the class Geoglossomycetes provide insights into ecological specialization and systematics.</title>
        <authorList>
            <person name="Melie T."/>
            <person name="Pirro S."/>
            <person name="Miller A.N."/>
            <person name="Quandt A."/>
        </authorList>
    </citation>
    <scope>NUCLEOTIDE SEQUENCE</scope>
    <source>
        <strain evidence="2">CAQ_001_2017</strain>
    </source>
</reference>
<accession>A0A9P8LBF0</accession>
<keyword evidence="1" id="KW-0812">Transmembrane</keyword>
<dbReference type="PANTHER" id="PTHR37490:SF1">
    <property type="entry name" value="GLYCOSYLTRANSFERASE 2-LIKE DOMAIN-CONTAINING PROTEIN"/>
    <property type="match status" value="1"/>
</dbReference>
<keyword evidence="3" id="KW-1185">Reference proteome</keyword>
<dbReference type="AlphaFoldDB" id="A0A9P8LBF0"/>
<keyword evidence="1" id="KW-1133">Transmembrane helix</keyword>
<evidence type="ECO:0000256" key="1">
    <source>
        <dbReference type="SAM" id="Phobius"/>
    </source>
</evidence>
<comment type="caution">
    <text evidence="2">The sequence shown here is derived from an EMBL/GenBank/DDBJ whole genome shotgun (WGS) entry which is preliminary data.</text>
</comment>